<dbReference type="PROSITE" id="PS51352">
    <property type="entry name" value="THIOREDOXIN_2"/>
    <property type="match status" value="1"/>
</dbReference>
<dbReference type="InterPro" id="IPR013766">
    <property type="entry name" value="Thioredoxin_domain"/>
</dbReference>
<comment type="caution">
    <text evidence="2">The sequence shown here is derived from an EMBL/GenBank/DDBJ whole genome shotgun (WGS) entry which is preliminary data.</text>
</comment>
<dbReference type="Gene3D" id="3.40.30.10">
    <property type="entry name" value="Glutaredoxin"/>
    <property type="match status" value="1"/>
</dbReference>
<gene>
    <name evidence="2" type="ORF">FVB32_10700</name>
</gene>
<dbReference type="Pfam" id="PF08534">
    <property type="entry name" value="Redoxin"/>
    <property type="match status" value="1"/>
</dbReference>
<dbReference type="PANTHER" id="PTHR43640">
    <property type="entry name" value="OS07G0260300 PROTEIN"/>
    <property type="match status" value="1"/>
</dbReference>
<evidence type="ECO:0000313" key="2">
    <source>
        <dbReference type="EMBL" id="TXN35056.1"/>
    </source>
</evidence>
<dbReference type="RefSeq" id="WP_147743789.1">
    <property type="nucleotide sequence ID" value="NZ_VRUR01000002.1"/>
</dbReference>
<dbReference type="PANTHER" id="PTHR43640:SF1">
    <property type="entry name" value="THIOREDOXIN-DEPENDENT PEROXIREDOXIN"/>
    <property type="match status" value="1"/>
</dbReference>
<dbReference type="AlphaFoldDB" id="A0A5C8V136"/>
<keyword evidence="3" id="KW-1185">Reference proteome</keyword>
<dbReference type="SUPFAM" id="SSF52833">
    <property type="entry name" value="Thioredoxin-like"/>
    <property type="match status" value="1"/>
</dbReference>
<protein>
    <submittedName>
        <fullName evidence="2">Thioredoxin family protein</fullName>
    </submittedName>
</protein>
<reference evidence="2 3" key="1">
    <citation type="submission" date="2019-08" db="EMBL/GenBank/DDBJ databases">
        <title>Professor.</title>
        <authorList>
            <person name="Park J.S."/>
        </authorList>
    </citation>
    <scope>NUCLEOTIDE SEQUENCE [LARGE SCALE GENOMIC DNA]</scope>
    <source>
        <strain evidence="2 3">176CP5-101</strain>
    </source>
</reference>
<dbReference type="InterPro" id="IPR047262">
    <property type="entry name" value="PRX-like1"/>
</dbReference>
<sequence length="186" mass="20635">MARTPSNMLPLGTKAPSFMLIDTVSNTSYTLEDLKGKKGTVVMFICNHCPFVIHVNPEISKLGKEYKDKGIGFIAISSNDVINYPQDAPHLMKQKAAEVGYSFPYLYDETQEVAKAYDAACTPDFYLFDENLKLVYRGQLDDSRPGNELSLTGIDLRSAIEALLNGEQIAEDQKPSIGCNIKWVTS</sequence>
<accession>A0A5C8V136</accession>
<name>A0A5C8V136_9FLAO</name>
<organism evidence="2 3">
    <name type="scientific">Flagellimonas hymeniacidonis</name>
    <dbReference type="NCBI Taxonomy" id="2603628"/>
    <lineage>
        <taxon>Bacteria</taxon>
        <taxon>Pseudomonadati</taxon>
        <taxon>Bacteroidota</taxon>
        <taxon>Flavobacteriia</taxon>
        <taxon>Flavobacteriales</taxon>
        <taxon>Flavobacteriaceae</taxon>
        <taxon>Flagellimonas</taxon>
    </lineage>
</organism>
<dbReference type="InterPro" id="IPR036249">
    <property type="entry name" value="Thioredoxin-like_sf"/>
</dbReference>
<dbReference type="GO" id="GO:0016491">
    <property type="term" value="F:oxidoreductase activity"/>
    <property type="evidence" value="ECO:0007669"/>
    <property type="project" value="InterPro"/>
</dbReference>
<dbReference type="EMBL" id="VRUR01000002">
    <property type="protein sequence ID" value="TXN35056.1"/>
    <property type="molecule type" value="Genomic_DNA"/>
</dbReference>
<proteinExistence type="predicted"/>
<evidence type="ECO:0000313" key="3">
    <source>
        <dbReference type="Proteomes" id="UP000321456"/>
    </source>
</evidence>
<evidence type="ECO:0000259" key="1">
    <source>
        <dbReference type="PROSITE" id="PS51352"/>
    </source>
</evidence>
<dbReference type="InterPro" id="IPR013740">
    <property type="entry name" value="Redoxin"/>
</dbReference>
<feature type="domain" description="Thioredoxin" evidence="1">
    <location>
        <begin position="9"/>
        <end position="165"/>
    </location>
</feature>
<dbReference type="Proteomes" id="UP000321456">
    <property type="component" value="Unassembled WGS sequence"/>
</dbReference>
<dbReference type="CDD" id="cd02969">
    <property type="entry name" value="PRX_like1"/>
    <property type="match status" value="1"/>
</dbReference>